<evidence type="ECO:0000256" key="1">
    <source>
        <dbReference type="SAM" id="Phobius"/>
    </source>
</evidence>
<accession>A0A8H5LVD9</accession>
<proteinExistence type="predicted"/>
<evidence type="ECO:0000313" key="3">
    <source>
        <dbReference type="Proteomes" id="UP000559256"/>
    </source>
</evidence>
<protein>
    <submittedName>
        <fullName evidence="2">Uncharacterized protein</fullName>
    </submittedName>
</protein>
<keyword evidence="1" id="KW-0472">Membrane</keyword>
<keyword evidence="1" id="KW-1133">Transmembrane helix</keyword>
<dbReference type="Proteomes" id="UP000559256">
    <property type="component" value="Unassembled WGS sequence"/>
</dbReference>
<dbReference type="AlphaFoldDB" id="A0A8H5LVD9"/>
<name>A0A8H5LVD9_9AGAR</name>
<feature type="transmembrane region" description="Helical" evidence="1">
    <location>
        <begin position="32"/>
        <end position="50"/>
    </location>
</feature>
<keyword evidence="3" id="KW-1185">Reference proteome</keyword>
<keyword evidence="1" id="KW-0812">Transmembrane</keyword>
<organism evidence="2 3">
    <name type="scientific">Tetrapyrgos nigripes</name>
    <dbReference type="NCBI Taxonomy" id="182062"/>
    <lineage>
        <taxon>Eukaryota</taxon>
        <taxon>Fungi</taxon>
        <taxon>Dikarya</taxon>
        <taxon>Basidiomycota</taxon>
        <taxon>Agaricomycotina</taxon>
        <taxon>Agaricomycetes</taxon>
        <taxon>Agaricomycetidae</taxon>
        <taxon>Agaricales</taxon>
        <taxon>Marasmiineae</taxon>
        <taxon>Marasmiaceae</taxon>
        <taxon>Tetrapyrgos</taxon>
    </lineage>
</organism>
<sequence>MSPLFRSSRAARIIVRTNSQSRQGFISRNTFTLLRLALPCVIIGGGYLWYQSSGLKKTVEAAKQLKDQAVVAAQNAHTFIGTTITNAQPAANDVLDSIRDAVSAIPGAASAVTALFKPVESIMKEHKDEAAAILQKAKSDIEAILQRRNELKFVELYSQITVVLRSRFAEIKALADRDKDV</sequence>
<comment type="caution">
    <text evidence="2">The sequence shown here is derived from an EMBL/GenBank/DDBJ whole genome shotgun (WGS) entry which is preliminary data.</text>
</comment>
<dbReference type="OrthoDB" id="3060772at2759"/>
<dbReference type="EMBL" id="JAACJM010000010">
    <property type="protein sequence ID" value="KAF5370884.1"/>
    <property type="molecule type" value="Genomic_DNA"/>
</dbReference>
<evidence type="ECO:0000313" key="2">
    <source>
        <dbReference type="EMBL" id="KAF5370884.1"/>
    </source>
</evidence>
<gene>
    <name evidence="2" type="ORF">D9758_002109</name>
</gene>
<reference evidence="2 3" key="1">
    <citation type="journal article" date="2020" name="ISME J.">
        <title>Uncovering the hidden diversity of litter-decomposition mechanisms in mushroom-forming fungi.</title>
        <authorList>
            <person name="Floudas D."/>
            <person name="Bentzer J."/>
            <person name="Ahren D."/>
            <person name="Johansson T."/>
            <person name="Persson P."/>
            <person name="Tunlid A."/>
        </authorList>
    </citation>
    <scope>NUCLEOTIDE SEQUENCE [LARGE SCALE GENOMIC DNA]</scope>
    <source>
        <strain evidence="2 3">CBS 291.85</strain>
    </source>
</reference>